<evidence type="ECO:0000313" key="1">
    <source>
        <dbReference type="EMBL" id="SHJ96802.1"/>
    </source>
</evidence>
<accession>A0A1M6NML4</accession>
<proteinExistence type="predicted"/>
<gene>
    <name evidence="1" type="ORF">SAMN05444159_2041</name>
</gene>
<organism evidence="1 2">
    <name type="scientific">Bradyrhizobium lablabi</name>
    <dbReference type="NCBI Taxonomy" id="722472"/>
    <lineage>
        <taxon>Bacteria</taxon>
        <taxon>Pseudomonadati</taxon>
        <taxon>Pseudomonadota</taxon>
        <taxon>Alphaproteobacteria</taxon>
        <taxon>Hyphomicrobiales</taxon>
        <taxon>Nitrobacteraceae</taxon>
        <taxon>Bradyrhizobium</taxon>
    </lineage>
</organism>
<dbReference type="Proteomes" id="UP000189935">
    <property type="component" value="Chromosome I"/>
</dbReference>
<protein>
    <submittedName>
        <fullName evidence="1">Uncharacterized protein</fullName>
    </submittedName>
</protein>
<evidence type="ECO:0000313" key="2">
    <source>
        <dbReference type="Proteomes" id="UP000189935"/>
    </source>
</evidence>
<sequence length="43" mass="4581">MSGRRVNLQLFDVGDWKGDIRFLGVIGLCLSPLPGAHEASGTP</sequence>
<dbReference type="EMBL" id="LT670844">
    <property type="protein sequence ID" value="SHJ96802.1"/>
    <property type="molecule type" value="Genomic_DNA"/>
</dbReference>
<name>A0A1M6NML4_9BRAD</name>
<dbReference type="AlphaFoldDB" id="A0A1M6NML4"/>
<reference evidence="1 2" key="1">
    <citation type="submission" date="2016-11" db="EMBL/GenBank/DDBJ databases">
        <authorList>
            <person name="Jaros S."/>
            <person name="Januszkiewicz K."/>
            <person name="Wedrychowicz H."/>
        </authorList>
    </citation>
    <scope>NUCLEOTIDE SEQUENCE [LARGE SCALE GENOMIC DNA]</scope>
    <source>
        <strain evidence="1 2">GAS499</strain>
    </source>
</reference>